<feature type="domain" description="Thiamine pyrophosphate enzyme TPP-binding" evidence="3">
    <location>
        <begin position="62"/>
        <end position="207"/>
    </location>
</feature>
<dbReference type="AlphaFoldDB" id="A0A9D1IYR4"/>
<comment type="caution">
    <text evidence="4">The sequence shown here is derived from an EMBL/GenBank/DDBJ whole genome shotgun (WGS) entry which is preliminary data.</text>
</comment>
<reference evidence="4" key="1">
    <citation type="submission" date="2020-10" db="EMBL/GenBank/DDBJ databases">
        <authorList>
            <person name="Gilroy R."/>
        </authorList>
    </citation>
    <scope>NUCLEOTIDE SEQUENCE</scope>
    <source>
        <strain evidence="4">ChiGjej3B3-7149</strain>
    </source>
</reference>
<dbReference type="InterPro" id="IPR051457">
    <property type="entry name" value="2-oxoacid:Fd_oxidoreductase"/>
</dbReference>
<dbReference type="InterPro" id="IPR029061">
    <property type="entry name" value="THDP-binding"/>
</dbReference>
<proteinExistence type="predicted"/>
<dbReference type="EMBL" id="DVHH01000055">
    <property type="protein sequence ID" value="HIR54355.1"/>
    <property type="molecule type" value="Genomic_DNA"/>
</dbReference>
<dbReference type="Pfam" id="PF02775">
    <property type="entry name" value="TPP_enzyme_C"/>
    <property type="match status" value="1"/>
</dbReference>
<dbReference type="GO" id="GO:0045333">
    <property type="term" value="P:cellular respiration"/>
    <property type="evidence" value="ECO:0007669"/>
    <property type="project" value="UniProtKB-ARBA"/>
</dbReference>
<dbReference type="SUPFAM" id="SSF52518">
    <property type="entry name" value="Thiamin diphosphate-binding fold (THDP-binding)"/>
    <property type="match status" value="1"/>
</dbReference>
<sequence length="246" mass="26112">MKLKAPSTIFADSTAGWCPGCGHGIIVRLLAEAVESLGIEERLVLVVDVACGSLAVNCIEFNNIGTAHGRPIITAAGVKRARPDEIVVAHAGDGSAYSIGTESTIHCALRNENILALVVNNGVFGMTGGQMSPESLPGQKTTSSPKGRDIQKNGRPFDVVKTLGQYDIAYLARGSVDSPKEVMRTGAMIKKALQKQMNGEGFCLVEVLSPCPTNWGLDPVGAMKHIREKMVEYYPLGEFIDKGGNG</sequence>
<dbReference type="PANTHER" id="PTHR48084">
    <property type="entry name" value="2-OXOGLUTARATE OXIDOREDUCTASE SUBUNIT KORB-RELATED"/>
    <property type="match status" value="1"/>
</dbReference>
<dbReference type="GO" id="GO:0016625">
    <property type="term" value="F:oxidoreductase activity, acting on the aldehyde or oxo group of donors, iron-sulfur protein as acceptor"/>
    <property type="evidence" value="ECO:0007669"/>
    <property type="project" value="UniProtKB-ARBA"/>
</dbReference>
<dbReference type="InterPro" id="IPR011766">
    <property type="entry name" value="TPP_enzyme_TPP-bd"/>
</dbReference>
<reference evidence="4" key="2">
    <citation type="journal article" date="2021" name="PeerJ">
        <title>Extensive microbial diversity within the chicken gut microbiome revealed by metagenomics and culture.</title>
        <authorList>
            <person name="Gilroy R."/>
            <person name="Ravi A."/>
            <person name="Getino M."/>
            <person name="Pursley I."/>
            <person name="Horton D.L."/>
            <person name="Alikhan N.F."/>
            <person name="Baker D."/>
            <person name="Gharbi K."/>
            <person name="Hall N."/>
            <person name="Watson M."/>
            <person name="Adriaenssens E.M."/>
            <person name="Foster-Nyarko E."/>
            <person name="Jarju S."/>
            <person name="Secka A."/>
            <person name="Antonio M."/>
            <person name="Oren A."/>
            <person name="Chaudhuri R.R."/>
            <person name="La Ragione R."/>
            <person name="Hildebrand F."/>
            <person name="Pallen M.J."/>
        </authorList>
    </citation>
    <scope>NUCLEOTIDE SEQUENCE</scope>
    <source>
        <strain evidence="4">ChiGjej3B3-7149</strain>
    </source>
</reference>
<dbReference type="GO" id="GO:0030976">
    <property type="term" value="F:thiamine pyrophosphate binding"/>
    <property type="evidence" value="ECO:0007669"/>
    <property type="project" value="InterPro"/>
</dbReference>
<accession>A0A9D1IYR4</accession>
<organism evidence="4 5">
    <name type="scientific">Candidatus Scatomorpha intestinigallinarum</name>
    <dbReference type="NCBI Taxonomy" id="2840923"/>
    <lineage>
        <taxon>Bacteria</taxon>
        <taxon>Bacillati</taxon>
        <taxon>Bacillota</taxon>
        <taxon>Clostridia</taxon>
        <taxon>Eubacteriales</taxon>
        <taxon>Candidatus Scatomorpha</taxon>
    </lineage>
</organism>
<feature type="region of interest" description="Disordered" evidence="2">
    <location>
        <begin position="129"/>
        <end position="154"/>
    </location>
</feature>
<dbReference type="PANTHER" id="PTHR48084:SF3">
    <property type="entry name" value="SUBUNIT OF PYRUVATE:FLAVODOXIN OXIDOREDUCTASE"/>
    <property type="match status" value="1"/>
</dbReference>
<keyword evidence="1" id="KW-0560">Oxidoreductase</keyword>
<dbReference type="Gene3D" id="3.40.50.970">
    <property type="match status" value="1"/>
</dbReference>
<evidence type="ECO:0000259" key="3">
    <source>
        <dbReference type="Pfam" id="PF02775"/>
    </source>
</evidence>
<dbReference type="Proteomes" id="UP000824238">
    <property type="component" value="Unassembled WGS sequence"/>
</dbReference>
<evidence type="ECO:0000313" key="5">
    <source>
        <dbReference type="Proteomes" id="UP000824238"/>
    </source>
</evidence>
<protein>
    <submittedName>
        <fullName evidence="4">2-oxoglutarate oxidoreductase</fullName>
    </submittedName>
</protein>
<evidence type="ECO:0000313" key="4">
    <source>
        <dbReference type="EMBL" id="HIR54355.1"/>
    </source>
</evidence>
<evidence type="ECO:0000256" key="1">
    <source>
        <dbReference type="ARBA" id="ARBA00023002"/>
    </source>
</evidence>
<evidence type="ECO:0000256" key="2">
    <source>
        <dbReference type="SAM" id="MobiDB-lite"/>
    </source>
</evidence>
<gene>
    <name evidence="4" type="ORF">IAD36_01980</name>
</gene>
<name>A0A9D1IYR4_9FIRM</name>
<feature type="compositionally biased region" description="Polar residues" evidence="2">
    <location>
        <begin position="129"/>
        <end position="145"/>
    </location>
</feature>